<keyword evidence="10" id="KW-0379">Hydroxylation</keyword>
<organism evidence="16 17">
    <name type="scientific">Columba livia</name>
    <name type="common">Rock dove</name>
    <dbReference type="NCBI Taxonomy" id="8932"/>
    <lineage>
        <taxon>Eukaryota</taxon>
        <taxon>Metazoa</taxon>
        <taxon>Chordata</taxon>
        <taxon>Craniata</taxon>
        <taxon>Vertebrata</taxon>
        <taxon>Euteleostomi</taxon>
        <taxon>Archelosauria</taxon>
        <taxon>Archosauria</taxon>
        <taxon>Dinosauria</taxon>
        <taxon>Saurischia</taxon>
        <taxon>Theropoda</taxon>
        <taxon>Coelurosauria</taxon>
        <taxon>Aves</taxon>
        <taxon>Neognathae</taxon>
        <taxon>Neoaves</taxon>
        <taxon>Columbimorphae</taxon>
        <taxon>Columbiformes</taxon>
        <taxon>Columbidae</taxon>
        <taxon>Columba</taxon>
    </lineage>
</organism>
<evidence type="ECO:0000256" key="2">
    <source>
        <dbReference type="ARBA" id="ARBA00022525"/>
    </source>
</evidence>
<dbReference type="InterPro" id="IPR002223">
    <property type="entry name" value="Kunitz_BPTI"/>
</dbReference>
<evidence type="ECO:0000256" key="10">
    <source>
        <dbReference type="ARBA" id="ARBA00023278"/>
    </source>
</evidence>
<feature type="region of interest" description="Disordered" evidence="13">
    <location>
        <begin position="350"/>
        <end position="390"/>
    </location>
</feature>
<evidence type="ECO:0000256" key="4">
    <source>
        <dbReference type="ARBA" id="ARBA00022729"/>
    </source>
</evidence>
<keyword evidence="3" id="KW-0272">Extracellular matrix</keyword>
<evidence type="ECO:0000256" key="13">
    <source>
        <dbReference type="SAM" id="MobiDB-lite"/>
    </source>
</evidence>
<comment type="function">
    <text evidence="11">Collagen VI acts as a cell-binding protein.</text>
</comment>
<dbReference type="CDD" id="cd01472">
    <property type="entry name" value="vWA_collagen"/>
    <property type="match status" value="2"/>
</dbReference>
<dbReference type="SUPFAM" id="SSF53300">
    <property type="entry name" value="vWA-like"/>
    <property type="match status" value="12"/>
</dbReference>
<dbReference type="GO" id="GO:0007155">
    <property type="term" value="P:cell adhesion"/>
    <property type="evidence" value="ECO:0007669"/>
    <property type="project" value="UniProtKB-KW"/>
</dbReference>
<feature type="domain" description="VWFA" evidence="14">
    <location>
        <begin position="2911"/>
        <end position="3105"/>
    </location>
</feature>
<dbReference type="Pfam" id="PF00014">
    <property type="entry name" value="Kunitz_BPTI"/>
    <property type="match status" value="1"/>
</dbReference>
<keyword evidence="8" id="KW-1015">Disulfide bond</keyword>
<dbReference type="InterPro" id="IPR002035">
    <property type="entry name" value="VWF_A"/>
</dbReference>
<dbReference type="InterPro" id="IPR036880">
    <property type="entry name" value="Kunitz_BPTI_sf"/>
</dbReference>
<evidence type="ECO:0000259" key="14">
    <source>
        <dbReference type="PROSITE" id="PS50234"/>
    </source>
</evidence>
<comment type="similarity">
    <text evidence="12">Belongs to the type VI collagen family.</text>
</comment>
<dbReference type="FunFam" id="3.40.50.410:FF:000004">
    <property type="entry name" value="collagen alpha-6(VI) chain"/>
    <property type="match status" value="2"/>
</dbReference>
<dbReference type="EMBL" id="AKCR02000004">
    <property type="protein sequence ID" value="PKK32012.1"/>
    <property type="molecule type" value="Genomic_DNA"/>
</dbReference>
<evidence type="ECO:0000256" key="8">
    <source>
        <dbReference type="ARBA" id="ARBA00023157"/>
    </source>
</evidence>
<dbReference type="PRINTS" id="PR00453">
    <property type="entry name" value="VWFADOMAIN"/>
</dbReference>
<dbReference type="InterPro" id="IPR050525">
    <property type="entry name" value="ECM_Assembly_Org"/>
</dbReference>
<keyword evidence="5" id="KW-0677">Repeat</keyword>
<feature type="compositionally biased region" description="Basic and acidic residues" evidence="13">
    <location>
        <begin position="300"/>
        <end position="309"/>
    </location>
</feature>
<dbReference type="SMART" id="SM00131">
    <property type="entry name" value="KU"/>
    <property type="match status" value="1"/>
</dbReference>
<feature type="domain" description="VWFA" evidence="14">
    <location>
        <begin position="2704"/>
        <end position="2847"/>
    </location>
</feature>
<name>A0A2I0MQQ1_COLLI</name>
<feature type="non-terminal residue" evidence="16">
    <location>
        <position position="3247"/>
    </location>
</feature>
<feature type="domain" description="VWFA" evidence="14">
    <location>
        <begin position="632"/>
        <end position="833"/>
    </location>
</feature>
<keyword evidence="4" id="KW-0732">Signal</keyword>
<dbReference type="Proteomes" id="UP000053872">
    <property type="component" value="Unassembled WGS sequence"/>
</dbReference>
<dbReference type="PANTHER" id="PTHR24020">
    <property type="entry name" value="COLLAGEN ALPHA"/>
    <property type="match status" value="1"/>
</dbReference>
<feature type="region of interest" description="Disordered" evidence="13">
    <location>
        <begin position="200"/>
        <end position="233"/>
    </location>
</feature>
<evidence type="ECO:0000256" key="5">
    <source>
        <dbReference type="ARBA" id="ARBA00022737"/>
    </source>
</evidence>
<dbReference type="FunFam" id="3.40.50.410:FF:000021">
    <property type="entry name" value="Collagen, type VI, alpha 3"/>
    <property type="match status" value="2"/>
</dbReference>
<evidence type="ECO:0000256" key="9">
    <source>
        <dbReference type="ARBA" id="ARBA00023180"/>
    </source>
</evidence>
<dbReference type="CDD" id="cd01450">
    <property type="entry name" value="vWFA_subfamily_ECM"/>
    <property type="match status" value="6"/>
</dbReference>
<keyword evidence="17" id="KW-1185">Reference proteome</keyword>
<dbReference type="FunFam" id="3.40.50.410:FF:000044">
    <property type="entry name" value="Collagen type VI alpha 6 chain"/>
    <property type="match status" value="1"/>
</dbReference>
<dbReference type="InterPro" id="IPR008160">
    <property type="entry name" value="Collagen"/>
</dbReference>
<dbReference type="Pfam" id="PF00092">
    <property type="entry name" value="VWA"/>
    <property type="match status" value="10"/>
</dbReference>
<dbReference type="SMART" id="SM00327">
    <property type="entry name" value="VWA"/>
    <property type="match status" value="11"/>
</dbReference>
<dbReference type="STRING" id="8932.A0A2I0MQQ1"/>
<feature type="domain" description="VWFA" evidence="14">
    <location>
        <begin position="1582"/>
        <end position="1751"/>
    </location>
</feature>
<dbReference type="GO" id="GO:0004867">
    <property type="term" value="F:serine-type endopeptidase inhibitor activity"/>
    <property type="evidence" value="ECO:0007669"/>
    <property type="project" value="InterPro"/>
</dbReference>
<feature type="compositionally biased region" description="Gly residues" evidence="13">
    <location>
        <begin position="2502"/>
        <end position="2511"/>
    </location>
</feature>
<feature type="region of interest" description="Disordered" evidence="13">
    <location>
        <begin position="264"/>
        <end position="323"/>
    </location>
</feature>
<comment type="subcellular location">
    <subcellularLocation>
        <location evidence="1">Secreted</location>
        <location evidence="1">Extracellular space</location>
        <location evidence="1">Extracellular matrix</location>
    </subcellularLocation>
</comment>
<dbReference type="Gene3D" id="4.10.410.10">
    <property type="entry name" value="Pancreatic trypsin inhibitor Kunitz domain"/>
    <property type="match status" value="1"/>
</dbReference>
<dbReference type="SUPFAM" id="SSF57362">
    <property type="entry name" value="BPTI-like"/>
    <property type="match status" value="1"/>
</dbReference>
<feature type="domain" description="VWFA" evidence="14">
    <location>
        <begin position="1396"/>
        <end position="1566"/>
    </location>
</feature>
<feature type="region of interest" description="Disordered" evidence="13">
    <location>
        <begin position="66"/>
        <end position="182"/>
    </location>
</feature>
<keyword evidence="7 16" id="KW-0176">Collagen</keyword>
<feature type="domain" description="BPTI/Kunitz inhibitor" evidence="15">
    <location>
        <begin position="959"/>
        <end position="993"/>
    </location>
</feature>
<sequence length="3247" mass="357632">MLVGLDNTQNLTELREIEFGRGFEYNKPLSVGFAEIVGILQRNLDTVAERKCCKIVCKCLGENGDLGGQGSPGRKGSTGYRGSPGHPGEEGGVGERGPVGFNGTQGDRGCPGARGHKGARGYRGSQGEHGESGFDGTNGEQGRKGPRGEPGERGESGLRGDHGDPGTNSNVPGPKGEKGNPAQQCMFATQKAFEKYLEKYLGDPGPHGLQGEQGDAGPDGTAGRRGPPGVKSCKKQMANRVTFICLLRLLEELDGIVNPGEQGNLGDAGYSGDPGLPGPQASLGAPGSPGSVGRLGARGPKGEPGDPGEKGPVGSAGQRGMPGMDGRDAYGLEGSKGVKGESGFIGYPGLEGEEGDPGIPGAEGPKGVRGRRGNAGTPGSLGDPGDRGLSGPMGAKGPMGTTLMEPCELVNFTRKNCHTCPVYPTEVVFAFDMSEDVTPAAFERMRNIVMLLLKIIKISESNCPTGARVSVVSFNVNTRYLIRFSEFQKRHLLLQAVQRIPLERSTGKRNIGTAMRFVARNVFKRVRQGILTRKVALFFASGPSQDGVAINTAVLELSALDITPVVIAFSEVPNVRRAFSIDDTRRFQLFVWERQEDQSLDNVTYCTLCFDKCRPRTNCEVPFSPPVLMDMDITYIMDSSHTISCEQFQRAKDFVTNMLDQFVISSQPNETYGGIRVALVQQAPRGFLPDRNQTPVALEFDLVTYSNKDLMKKHIQESVHQLEGPSAISSALQWTVENVFFKAPRPRKHRVIFTIVGSKTSMWDREKLREISLGAKCQGFTLFTLALGDDVSDDQLMELSSSPTDQHLLTLGRVSTSEMIYAQRFSRAFLNLLQQEINSYPSPELQQECENLDRGDAQQQVSMIERMPFPGTDETGYDHSLEDLERTERRVLENIKETTTKPVYTMPEMKYVYEENEYFTEEDAEGKKLQEYGETQKENEENLKATVETRATYSDYDACDLVQDSGECQNYILKWYYDKEHKVCGQFWYGGCGDIVVLVDSSDTMEPSSLPYVKKFLIRMIDSLPIGPNQYRLALAQYSDELSTEFMLDTYRRKGPMVNHIRNYFTLKGGGSVQIGDALDEAYETFFQKSADEKKKQNIIVILTSAPSEDDVGETARSLQSLGVKIIAIGTKEASYNDLFEMATPPFHYKNPVIEELPKFSKYMPQIIDDIIQVNISDLMEIICDGDLVADIVFTVDHGTPKSNFEELKKFLQNLTSSFDVKEDCIRIGLVMYTEGQEVVSRLNTDTNKAEILQIIQDLSVGSGKANTGAAINATRLKLFTESAGSRKKQGVEQIAVLVTHRHSHDNVSDVATHLRRSGVTVFAIGVKDASSAQLVQIASYPQEQYVTSLEEFSDLQRQNTVFRKKLLNQIQNKLYVQSERSMILKTGCQDTEAADIYFLVDGSSSLDYLDFMDMKNFLKEMIKLFDIGMSKVRLGVVQFSHFNELEFELDKYTSASDLIKGIENIRQIYGNTNTGGALAYMKPLFEKARRQRGVTVPCHLIVLTDGESHDSVKEPAMKLREDQINIYAVGVREANVTQLYEIAGVKKRVYFVHEFDLLNDIKNEVTREICTTEVCKEMKGDIMFLVDSSGSIGDENFLKMKNFMRELVNRTDVGADRVQIGVVQFSHEPKEEFKLNTYITKSDIFSAIDRISPLQYTTLTGEALKFMLKYFQTSSGSRHAVKKVLILITDGESQDDVKGPATVLRDKGIIIYSVGVFNANKTQLEEISGKRDMVFYVENFDILSQIISNLIFDICSRTPDDKCRRVERLDIVFVMDSSGSISSSQYQAMKDFMIALVKQSNVGPDGVQFGALKYSDKPVVLFYLNKYTTKLEITEAIQKDDPIGQTTYTAEALVHSEMFFTEEHGSRKNKGVPQVLIVITDGESHDKDKLDTVSQSLRNKGITIYAVGVEGAKRNELLTMAGSEDKCFYVDTFEGLENLTANITNDICDISEPACPAKADVFFLMDGSKNIDEENFRIMMDFVRSVINPAVNVQHTKIGLALYGRVYKEEFQLGIFLNKSELEFKIKSIKQIEGHQSDIANALEKVKVNFQPEKGSRIHENIQQILLVISAGRTTSRAARAAEDLRKKGVDIYAIGVGNVDQSQLTQITGSSSRKYAVDDFSNLKTIKKRLVDVICEDNNRKVACFVDITVGFDISSQREGHHLFYGQTKLENHFPDILQALLSLRDVSCNVGFKAQSSVAVHVKNTVTPISAKFYIDKESVLRNLSNAVIKRPSRLNVDFLQSLWETFQNEDKTRQKVLLVFSDGVDDDLEALEQKSEELKKKGLDGLITVALEGASNFQNLQSIEFGKGFDYGTHLDIGMTDVASRLSKFLNNIAERTCCCLSCKCTGDEGEIGDRGKRGIKGPNGVKGNPGYPGDEGEPGPRGPPGLQGRQGNIGCPGKRGLKGFRGFVGKKGDNGEDGIDGIRGEVGLPGVPGKKGEKGDTGYPGSPGPRGPPGDRGQKGFQGDPGSPGLNSAIAGAKGFAGERGQEGERGEKGSRGSSGGIGNPGIPGQRGQRGPEGNRGQPGQNGLEGKQGYKGPQGQKGINGQKGQKGRSGPKGPSNEPGAVGLAGAPGAPGKTGIKGQPGEPGPKGERGPYGLRGRQGEDGAFGYGPPGEKGVKGDKGFPGDLGQKGEAGDKGITGENGLKGYRGRMGVPGPAGLKGSPGDRGFPGRRPCELIDYVRKHSFFFLGKPKCPVYPTELVFALDSSRTLTPETFELMREIMIAIVSDARIRDSNCPVGARVAVVSYNSVTHHLIRFSEFHNKNKLLNALKNISYQTSSSERDTGGAMRFIAKNVFKRTLQGPNVRKIAVVFSHGPATDASSVKQAVLEMRALEVVPVVIAFENTPHISQAFLMDDSGLFQVLNVRGRQYDEVLRRFQLCTLCYDKCKPDAFCEHPRPRSVRAYMDAAFILDSSQKLSGAEFEQVKDFMGRAVTAFNISSDPETSIVGDRIAVVSHALPGFKAGTGKSPVKKEFDFVTYRSKDRMRRHIKESLQQLNGEAAVSYAIQWTIGNVFSRAPNPRPLKFIIIISAGKTSQWDKKTLKNISLQAKCQGYALLVISLGKSYDRNELEELASTPLEQHLIQLGRIHKPELDYVMRFLKPFIRFLRSENDYPPEELKGKCSELRFQSQRHVDRCNTDLYTCEHHRCFPLQKYANASVILDRSSKIISNKLQKKFDLVSYNAKQFMRLHVTESHQQLNGDTAVGLAIKWTVKNLFPKTTTQRNCKVIIVVSAGESSAVQLK</sequence>
<dbReference type="InterPro" id="IPR036465">
    <property type="entry name" value="vWFA_dom_sf"/>
</dbReference>
<dbReference type="PROSITE" id="PS50279">
    <property type="entry name" value="BPTI_KUNITZ_2"/>
    <property type="match status" value="1"/>
</dbReference>
<evidence type="ECO:0000259" key="15">
    <source>
        <dbReference type="PROSITE" id="PS50279"/>
    </source>
</evidence>
<evidence type="ECO:0000313" key="17">
    <source>
        <dbReference type="Proteomes" id="UP000053872"/>
    </source>
</evidence>
<protein>
    <submittedName>
        <fullName evidence="16">Collagen, type VI, alpha 6</fullName>
    </submittedName>
</protein>
<evidence type="ECO:0000256" key="12">
    <source>
        <dbReference type="ARBA" id="ARBA00044000"/>
    </source>
</evidence>
<evidence type="ECO:0000256" key="6">
    <source>
        <dbReference type="ARBA" id="ARBA00022889"/>
    </source>
</evidence>
<accession>A0A2I0MQQ1</accession>
<evidence type="ECO:0000256" key="7">
    <source>
        <dbReference type="ARBA" id="ARBA00023119"/>
    </source>
</evidence>
<feature type="domain" description="VWFA" evidence="14">
    <location>
        <begin position="1771"/>
        <end position="1944"/>
    </location>
</feature>
<dbReference type="Pfam" id="PF01391">
    <property type="entry name" value="Collagen"/>
    <property type="match status" value="5"/>
</dbReference>
<feature type="region of interest" description="Disordered" evidence="13">
    <location>
        <begin position="2356"/>
        <end position="2671"/>
    </location>
</feature>
<dbReference type="PANTHER" id="PTHR24020:SF90">
    <property type="entry name" value="COLLAGEN ALPHA-1(XXI) CHAIN"/>
    <property type="match status" value="1"/>
</dbReference>
<gene>
    <name evidence="16" type="primary">COL6A6</name>
    <name evidence="16" type="ORF">A306_00002751</name>
</gene>
<comment type="caution">
    <text evidence="16">The sequence shown here is derived from an EMBL/GenBank/DDBJ whole genome shotgun (WGS) entry which is preliminary data.</text>
</comment>
<keyword evidence="6" id="KW-0130">Cell adhesion</keyword>
<feature type="compositionally biased region" description="Low complexity" evidence="13">
    <location>
        <begin position="2567"/>
        <end position="2588"/>
    </location>
</feature>
<feature type="compositionally biased region" description="Basic and acidic residues" evidence="13">
    <location>
        <begin position="2489"/>
        <end position="2500"/>
    </location>
</feature>
<feature type="domain" description="VWFA" evidence="14">
    <location>
        <begin position="426"/>
        <end position="608"/>
    </location>
</feature>
<dbReference type="FunFam" id="3.40.50.410:FF:000003">
    <property type="entry name" value="Collagen type VI alpha 3 chain"/>
    <property type="match status" value="3"/>
</dbReference>
<dbReference type="GO" id="GO:0005589">
    <property type="term" value="C:collagen type VI trimer"/>
    <property type="evidence" value="ECO:0007669"/>
    <property type="project" value="UniProtKB-ARBA"/>
</dbReference>
<keyword evidence="2" id="KW-0964">Secreted</keyword>
<dbReference type="InParanoid" id="A0A2I0MQQ1"/>
<evidence type="ECO:0000256" key="3">
    <source>
        <dbReference type="ARBA" id="ARBA00022530"/>
    </source>
</evidence>
<evidence type="ECO:0000256" key="1">
    <source>
        <dbReference type="ARBA" id="ARBA00004498"/>
    </source>
</evidence>
<feature type="domain" description="VWFA" evidence="14">
    <location>
        <begin position="994"/>
        <end position="1171"/>
    </location>
</feature>
<dbReference type="PROSITE" id="PS50234">
    <property type="entry name" value="VWFA"/>
    <property type="match status" value="10"/>
</dbReference>
<evidence type="ECO:0000313" key="16">
    <source>
        <dbReference type="EMBL" id="PKK32012.1"/>
    </source>
</evidence>
<dbReference type="Gene3D" id="3.40.50.410">
    <property type="entry name" value="von Willebrand factor, type A domain"/>
    <property type="match status" value="10"/>
</dbReference>
<proteinExistence type="inferred from homology"/>
<feature type="compositionally biased region" description="Basic and acidic residues" evidence="13">
    <location>
        <begin position="141"/>
        <end position="164"/>
    </location>
</feature>
<reference evidence="16 17" key="1">
    <citation type="journal article" date="2013" name="Science">
        <title>Genomic diversity and evolution of the head crest in the rock pigeon.</title>
        <authorList>
            <person name="Shapiro M.D."/>
            <person name="Kronenberg Z."/>
            <person name="Li C."/>
            <person name="Domyan E.T."/>
            <person name="Pan H."/>
            <person name="Campbell M."/>
            <person name="Tan H."/>
            <person name="Huff C.D."/>
            <person name="Hu H."/>
            <person name="Vickrey A.I."/>
            <person name="Nielsen S.C."/>
            <person name="Stringham S.A."/>
            <person name="Hu H."/>
            <person name="Willerslev E."/>
            <person name="Gilbert M.T."/>
            <person name="Yandell M."/>
            <person name="Zhang G."/>
            <person name="Wang J."/>
        </authorList>
    </citation>
    <scope>NUCLEOTIDE SEQUENCE [LARGE SCALE GENOMIC DNA]</scope>
    <source>
        <tissue evidence="16">Blood</tissue>
    </source>
</reference>
<feature type="domain" description="VWFA" evidence="14">
    <location>
        <begin position="1961"/>
        <end position="2132"/>
    </location>
</feature>
<feature type="compositionally biased region" description="Low complexity" evidence="13">
    <location>
        <begin position="2539"/>
        <end position="2552"/>
    </location>
</feature>
<keyword evidence="9" id="KW-0325">Glycoprotein</keyword>
<dbReference type="FunFam" id="3.40.50.410:FF:000016">
    <property type="entry name" value="Collagen type VI alpha 3 chain"/>
    <property type="match status" value="1"/>
</dbReference>
<feature type="domain" description="VWFA" evidence="14">
    <location>
        <begin position="1191"/>
        <end position="1371"/>
    </location>
</feature>
<evidence type="ECO:0000256" key="11">
    <source>
        <dbReference type="ARBA" id="ARBA00043858"/>
    </source>
</evidence>